<organism evidence="2">
    <name type="scientific">Caenorhabditis brenneri</name>
    <name type="common">Nematode worm</name>
    <dbReference type="NCBI Taxonomy" id="135651"/>
    <lineage>
        <taxon>Eukaryota</taxon>
        <taxon>Metazoa</taxon>
        <taxon>Ecdysozoa</taxon>
        <taxon>Nematoda</taxon>
        <taxon>Chromadorea</taxon>
        <taxon>Rhabditida</taxon>
        <taxon>Rhabditina</taxon>
        <taxon>Rhabditomorpha</taxon>
        <taxon>Rhabditoidea</taxon>
        <taxon>Rhabditidae</taxon>
        <taxon>Peloderinae</taxon>
        <taxon>Caenorhabditis</taxon>
    </lineage>
</organism>
<proteinExistence type="predicted"/>
<name>G0NQV5_CAEBE</name>
<gene>
    <name evidence="1" type="ORF">CAEBREN_01821</name>
</gene>
<evidence type="ECO:0000313" key="2">
    <source>
        <dbReference type="Proteomes" id="UP000008068"/>
    </source>
</evidence>
<dbReference type="Proteomes" id="UP000008068">
    <property type="component" value="Unassembled WGS sequence"/>
</dbReference>
<evidence type="ECO:0000313" key="1">
    <source>
        <dbReference type="EMBL" id="EGT35919.1"/>
    </source>
</evidence>
<dbReference type="AlphaFoldDB" id="G0NQV5"/>
<dbReference type="InParanoid" id="G0NQV5"/>
<sequence length="31" mass="3530">MLSLKDRNNLGLLPSNHQTLLRVEMPQKAVL</sequence>
<accession>G0NQV5</accession>
<keyword evidence="2" id="KW-1185">Reference proteome</keyword>
<dbReference type="EMBL" id="GL379928">
    <property type="protein sequence ID" value="EGT35919.1"/>
    <property type="molecule type" value="Genomic_DNA"/>
</dbReference>
<dbReference type="HOGENOM" id="CLU_3399761_0_0_1"/>
<protein>
    <submittedName>
        <fullName evidence="1">Uncharacterized protein</fullName>
    </submittedName>
</protein>
<reference evidence="2" key="1">
    <citation type="submission" date="2011-07" db="EMBL/GenBank/DDBJ databases">
        <authorList>
            <consortium name="Caenorhabditis brenneri Sequencing and Analysis Consortium"/>
            <person name="Wilson R.K."/>
        </authorList>
    </citation>
    <scope>NUCLEOTIDE SEQUENCE [LARGE SCALE GENOMIC DNA]</scope>
    <source>
        <strain evidence="2">PB2801</strain>
    </source>
</reference>